<evidence type="ECO:0000256" key="5">
    <source>
        <dbReference type="ARBA" id="ARBA00022917"/>
    </source>
</evidence>
<dbReference type="PANTHER" id="PTHR10233:SF14">
    <property type="entry name" value="TRANSLATION INITIATION FACTOR EIF-2B SUBUNIT DELTA"/>
    <property type="match status" value="1"/>
</dbReference>
<dbReference type="AlphaFoldDB" id="A0A0G4L0F9"/>
<dbReference type="InterPro" id="IPR000649">
    <property type="entry name" value="IF-2B-related"/>
</dbReference>
<keyword evidence="4" id="KW-0396">Initiation factor</keyword>
<evidence type="ECO:0000256" key="2">
    <source>
        <dbReference type="ARBA" id="ARBA00007251"/>
    </source>
</evidence>
<reference evidence="12" key="1">
    <citation type="submission" date="2015-05" db="EMBL/GenBank/DDBJ databases">
        <authorList>
            <person name="Fogelqvist Johan"/>
        </authorList>
    </citation>
    <scope>NUCLEOTIDE SEQUENCE [LARGE SCALE GENOMIC DNA]</scope>
</reference>
<evidence type="ECO:0000256" key="9">
    <source>
        <dbReference type="RuleBase" id="RU003814"/>
    </source>
</evidence>
<proteinExistence type="inferred from homology"/>
<dbReference type="InterPro" id="IPR042529">
    <property type="entry name" value="IF_2B-like_C"/>
</dbReference>
<keyword evidence="3" id="KW-0963">Cytoplasm</keyword>
<dbReference type="SUPFAM" id="SSF100950">
    <property type="entry name" value="NagB/RpiA/CoA transferase-like"/>
    <property type="match status" value="2"/>
</dbReference>
<dbReference type="InterPro" id="IPR037171">
    <property type="entry name" value="NagB/RpiA_transferase-like"/>
</dbReference>
<feature type="region of interest" description="Disordered" evidence="10">
    <location>
        <begin position="1"/>
        <end position="129"/>
    </location>
</feature>
<comment type="subunit">
    <text evidence="8">Component of the translation initiation factor 2B (eIF2B) complex which is a heterodecamer of two sets of five different subunits: alpha, beta, gamma, delta and epsilon. Subunits alpha, beta and delta comprise a regulatory subcomplex and subunits epsilon and gamma comprise a catalytic subcomplex. Within the complex, the hexameric regulatory complex resides at the center, with the two heterodimeric catalytic subcomplexes bound on opposite sides.</text>
</comment>
<feature type="compositionally biased region" description="Basic and acidic residues" evidence="10">
    <location>
        <begin position="54"/>
        <end position="74"/>
    </location>
</feature>
<comment type="subcellular location">
    <subcellularLocation>
        <location evidence="1">Cytoplasm</location>
        <location evidence="1">Cytosol</location>
    </subcellularLocation>
</comment>
<dbReference type="GO" id="GO:0003743">
    <property type="term" value="F:translation initiation factor activity"/>
    <property type="evidence" value="ECO:0007669"/>
    <property type="project" value="UniProtKB-KW"/>
</dbReference>
<evidence type="ECO:0000313" key="11">
    <source>
        <dbReference type="EMBL" id="CRK15523.1"/>
    </source>
</evidence>
<dbReference type="Pfam" id="PF01008">
    <property type="entry name" value="IF-2B"/>
    <property type="match status" value="1"/>
</dbReference>
<feature type="compositionally biased region" description="Low complexity" evidence="10">
    <location>
        <begin position="79"/>
        <end position="101"/>
    </location>
</feature>
<evidence type="ECO:0000256" key="3">
    <source>
        <dbReference type="ARBA" id="ARBA00022490"/>
    </source>
</evidence>
<protein>
    <recommendedName>
        <fullName evidence="6">Translation initiation factor eIF2B subunit delta</fullName>
    </recommendedName>
    <alternativeName>
        <fullName evidence="7">eIF2B GDP-GTP exchange factor subunit delta</fullName>
    </alternativeName>
</protein>
<evidence type="ECO:0000256" key="6">
    <source>
        <dbReference type="ARBA" id="ARBA00044147"/>
    </source>
</evidence>
<dbReference type="Proteomes" id="UP000045706">
    <property type="component" value="Unassembled WGS sequence"/>
</dbReference>
<evidence type="ECO:0000256" key="4">
    <source>
        <dbReference type="ARBA" id="ARBA00022540"/>
    </source>
</evidence>
<comment type="similarity">
    <text evidence="2 9">Belongs to the eIF-2B alpha/beta/delta subunits family.</text>
</comment>
<dbReference type="EMBL" id="CVQI01006113">
    <property type="protein sequence ID" value="CRK15523.1"/>
    <property type="molecule type" value="Genomic_DNA"/>
</dbReference>
<evidence type="ECO:0000256" key="7">
    <source>
        <dbReference type="ARBA" id="ARBA00044356"/>
    </source>
</evidence>
<dbReference type="PANTHER" id="PTHR10233">
    <property type="entry name" value="TRANSLATION INITIATION FACTOR EIF-2B"/>
    <property type="match status" value="1"/>
</dbReference>
<organism evidence="11 12">
    <name type="scientific">Verticillium longisporum</name>
    <name type="common">Verticillium dahliae var. longisporum</name>
    <dbReference type="NCBI Taxonomy" id="100787"/>
    <lineage>
        <taxon>Eukaryota</taxon>
        <taxon>Fungi</taxon>
        <taxon>Dikarya</taxon>
        <taxon>Ascomycota</taxon>
        <taxon>Pezizomycotina</taxon>
        <taxon>Sordariomycetes</taxon>
        <taxon>Hypocreomycetidae</taxon>
        <taxon>Glomerellales</taxon>
        <taxon>Plectosphaerellaceae</taxon>
        <taxon>Verticillium</taxon>
    </lineage>
</organism>
<evidence type="ECO:0000256" key="10">
    <source>
        <dbReference type="SAM" id="MobiDB-lite"/>
    </source>
</evidence>
<sequence>MATEGENAPGAPQNEIATAAVAVEQPKETPKETSAAKPAKSGKDSKGTGAPAAEGEKKLSGAELKAKAKAEKQARRAQQKAAQPAAAPSGGPGGQQAQVGGDAKGGKSKQKQDGPQAAGGAGARGQQTKQAAVVVPVVKEVKPTIPECYSHLSVAKRTPLTHADKDVHPAMLLLGQQMAAFAVSDSTARLEATLLAFKKVIDSYATPQGNTFSRHFTSHILNPQVEYLSACRPMCFSMGNAVRWLKLQISKIDIDLPDYEARKLLHESIDNFLRERVHLADEVIIETAAALITDGETILTYAHHPLVQRAFRHAHVEQGKQFTAIIIDDPFELTGKELAKSLGADGLSVIYVPGLNALRAHLANTDMVLVGAEAMFSNGAMYARAGTCDVAIAAQDLGVQVVGLSETINFTERVAMDSLTYNEIDPENNSNDGFRLLFDTTQDKHVTAVITELGNTATSSVAAILRKLEEFRLAEYPDAQLTAVVGLSETINFTERVAMDSLTYNEIDPENNSNDGFRLLFDTTQDKHVTAVITELGNTATSSVAAILRKLEEL</sequence>
<name>A0A0G4L0F9_VERLO</name>
<keyword evidence="5" id="KW-0648">Protein biosynthesis</keyword>
<dbReference type="GO" id="GO:0005829">
    <property type="term" value="C:cytosol"/>
    <property type="evidence" value="ECO:0007669"/>
    <property type="project" value="UniProtKB-SubCell"/>
</dbReference>
<evidence type="ECO:0000256" key="1">
    <source>
        <dbReference type="ARBA" id="ARBA00004514"/>
    </source>
</evidence>
<evidence type="ECO:0000313" key="12">
    <source>
        <dbReference type="Proteomes" id="UP000045706"/>
    </source>
</evidence>
<dbReference type="Gene3D" id="3.40.50.10470">
    <property type="entry name" value="Translation initiation factor eif-2b, domain 2"/>
    <property type="match status" value="2"/>
</dbReference>
<evidence type="ECO:0000256" key="8">
    <source>
        <dbReference type="ARBA" id="ARBA00046432"/>
    </source>
</evidence>
<accession>A0A0G4L0F9</accession>
<gene>
    <name evidence="11" type="ORF">BN1723_010692</name>
</gene>